<dbReference type="PANTHER" id="PTHR32305:SF15">
    <property type="entry name" value="PROTEIN RHSA-RELATED"/>
    <property type="match status" value="1"/>
</dbReference>
<dbReference type="SUPFAM" id="SSF69279">
    <property type="entry name" value="Phage tail proteins"/>
    <property type="match status" value="2"/>
</dbReference>
<dbReference type="InterPro" id="IPR037026">
    <property type="entry name" value="Vgr_OB-fold_dom_sf"/>
</dbReference>
<dbReference type="InterPro" id="IPR006533">
    <property type="entry name" value="T6SS_Vgr_RhsGE"/>
</dbReference>
<accession>A0ABT5BK18</accession>
<dbReference type="InterPro" id="IPR050708">
    <property type="entry name" value="T6SS_VgrG/RHS"/>
</dbReference>
<dbReference type="Gene3D" id="4.10.220.110">
    <property type="match status" value="1"/>
</dbReference>
<dbReference type="InterPro" id="IPR006531">
    <property type="entry name" value="Gp5/Vgr_OB"/>
</dbReference>
<dbReference type="NCBIfam" id="TIGR03361">
    <property type="entry name" value="VI_Rhs_Vgr"/>
    <property type="match status" value="1"/>
</dbReference>
<reference evidence="7 8" key="1">
    <citation type="submission" date="2022-11" db="EMBL/GenBank/DDBJ databases">
        <title>Minimal conservation of predation-associated metabolite biosynthetic gene clusters underscores biosynthetic potential of Myxococcota including descriptions for ten novel species: Archangium lansinium sp. nov., Myxococcus landrumus sp. nov., Nannocystis bai.</title>
        <authorList>
            <person name="Ahearne A."/>
            <person name="Stevens C."/>
            <person name="Dowd S."/>
        </authorList>
    </citation>
    <scope>NUCLEOTIDE SEQUENCE [LARGE SCALE GENOMIC DNA]</scope>
    <source>
        <strain evidence="7 8">NCELM</strain>
    </source>
</reference>
<dbReference type="InterPro" id="IPR017847">
    <property type="entry name" value="T6SS_RhsGE_Vgr_subset"/>
</dbReference>
<comment type="caution">
    <text evidence="7">The sequence shown here is derived from an EMBL/GenBank/DDBJ whole genome shotgun (WGS) entry which is preliminary data.</text>
</comment>
<feature type="domain" description="Gp5/Type VI secretion system Vgr protein OB-fold" evidence="5">
    <location>
        <begin position="391"/>
        <end position="459"/>
    </location>
</feature>
<comment type="subcellular location">
    <subcellularLocation>
        <location evidence="1">Secreted</location>
    </subcellularLocation>
</comment>
<dbReference type="Gene3D" id="3.55.50.10">
    <property type="entry name" value="Baseplate protein-like domains"/>
    <property type="match status" value="1"/>
</dbReference>
<gene>
    <name evidence="7" type="primary">tssI</name>
    <name evidence="7" type="ORF">POL58_42505</name>
</gene>
<sequence length="742" mass="81220">MSHLSTLKALLGNHPLFTLTTAGKELRVVRFTATEGLSSLFEVSVELAGPEVDLAGAIDAPMTLEIAGIDTPRYLSGICASFDYVGHTRELQLYEALIVPALWRLQFRRNSRIFQDMTTPDIARKVLKDAGIESDGFRFSLIETYAPRNYCVQYQEDDLTFLCRLLEEDGIFFFFEHAKDAHTLVFADHAGAHPPIPGDPSVWFRPPDGEVSQQEAIHSFRFGERIRPGAVTLRDYNLHKPSEPMEVRKLGKRHTDLEVYTYPGEYQDPGRAGPHQGQTLAKLRLEAHEAHRRVGSATSDSPRLTPGHTLSLVGHPRVELDASYRILQVKHTGQQPQVLEQDASGAFHYENSFTVTELDAPFRPAQSTPRPVMRGLQTATVVGPEGEDVYTDEHGRVKVQFHWDRDEPFNETSSCWVRVSQMWAGNGWGAMFIPRIGHEVLIDFIEGDPDRPVITGRVYTGQNLPPYPLPEDKTKSTIKSESSRGGGGFNELRFEDNKGSEQVFIHAQRDLDEVVLNNHTEDVGCDETITIGSNQSTTVGADRTMHVKGNFTETIDGTETRTVTGAVEETFSASETRNISSDQSETIGGSVTRTITGSVTESVTGSLSQTITGGVTVTTPSTYDVTAVGGVTMTATGGIKMIAPAGFTVIAPGGTKTIDQDFWKFGGGQGDAFAWALGITGIKLEMIGISMAHTNIKLEHVGMAIEYKTASFSHDGAEVKSVGAALMQGYASLHTFGLLSIL</sequence>
<dbReference type="PANTHER" id="PTHR32305">
    <property type="match status" value="1"/>
</dbReference>
<dbReference type="Pfam" id="PF05954">
    <property type="entry name" value="Phage_GPD"/>
    <property type="match status" value="1"/>
</dbReference>
<proteinExistence type="inferred from homology"/>
<evidence type="ECO:0000256" key="2">
    <source>
        <dbReference type="ARBA" id="ARBA00005558"/>
    </source>
</evidence>
<dbReference type="Pfam" id="PF22178">
    <property type="entry name" value="Gp5_trimer_C"/>
    <property type="match status" value="1"/>
</dbReference>
<dbReference type="Gene3D" id="2.30.110.50">
    <property type="match status" value="1"/>
</dbReference>
<dbReference type="SUPFAM" id="SSF69255">
    <property type="entry name" value="gp5 N-terminal domain-like"/>
    <property type="match status" value="1"/>
</dbReference>
<evidence type="ECO:0000313" key="8">
    <source>
        <dbReference type="Proteomes" id="UP001217838"/>
    </source>
</evidence>
<evidence type="ECO:0000313" key="7">
    <source>
        <dbReference type="EMBL" id="MDC0674495.1"/>
    </source>
</evidence>
<dbReference type="RefSeq" id="WP_272008789.1">
    <property type="nucleotide sequence ID" value="NZ_JAQNDN010000024.1"/>
</dbReference>
<dbReference type="EMBL" id="JAQNDN010000024">
    <property type="protein sequence ID" value="MDC0674495.1"/>
    <property type="molecule type" value="Genomic_DNA"/>
</dbReference>
<dbReference type="SUPFAM" id="SSF69349">
    <property type="entry name" value="Phage fibre proteins"/>
    <property type="match status" value="1"/>
</dbReference>
<feature type="region of interest" description="Disordered" evidence="4">
    <location>
        <begin position="464"/>
        <end position="491"/>
    </location>
</feature>
<dbReference type="Pfam" id="PF04717">
    <property type="entry name" value="Phage_base_V"/>
    <property type="match status" value="1"/>
</dbReference>
<organism evidence="7 8">
    <name type="scientific">Nannocystis radixulma</name>
    <dbReference type="NCBI Taxonomy" id="2995305"/>
    <lineage>
        <taxon>Bacteria</taxon>
        <taxon>Pseudomonadati</taxon>
        <taxon>Myxococcota</taxon>
        <taxon>Polyangia</taxon>
        <taxon>Nannocystales</taxon>
        <taxon>Nannocystaceae</taxon>
        <taxon>Nannocystis</taxon>
    </lineage>
</organism>
<evidence type="ECO:0000256" key="4">
    <source>
        <dbReference type="SAM" id="MobiDB-lite"/>
    </source>
</evidence>
<comment type="similarity">
    <text evidence="2">Belongs to the VgrG protein family.</text>
</comment>
<evidence type="ECO:0000259" key="6">
    <source>
        <dbReference type="Pfam" id="PF22178"/>
    </source>
</evidence>
<feature type="domain" description="Gp5/Type VI secretion system Vgr C-terminal trimerisation" evidence="6">
    <location>
        <begin position="476"/>
        <end position="574"/>
    </location>
</feature>
<dbReference type="InterPro" id="IPR054030">
    <property type="entry name" value="Gp5_Vgr_C"/>
</dbReference>
<evidence type="ECO:0000256" key="1">
    <source>
        <dbReference type="ARBA" id="ARBA00004613"/>
    </source>
</evidence>
<evidence type="ECO:0000256" key="3">
    <source>
        <dbReference type="ARBA" id="ARBA00022525"/>
    </source>
</evidence>
<dbReference type="NCBIfam" id="TIGR01646">
    <property type="entry name" value="vgr_GE"/>
    <property type="match status" value="1"/>
</dbReference>
<keyword evidence="3" id="KW-0964">Secreted</keyword>
<dbReference type="Proteomes" id="UP001217838">
    <property type="component" value="Unassembled WGS sequence"/>
</dbReference>
<evidence type="ECO:0000259" key="5">
    <source>
        <dbReference type="Pfam" id="PF04717"/>
    </source>
</evidence>
<dbReference type="Gene3D" id="2.40.50.230">
    <property type="entry name" value="Gp5 N-terminal domain"/>
    <property type="match status" value="1"/>
</dbReference>
<name>A0ABT5BK18_9BACT</name>
<protein>
    <submittedName>
        <fullName evidence="7">Type VI secretion system tip protein TssI/VgrG</fullName>
    </submittedName>
</protein>
<keyword evidence="8" id="KW-1185">Reference proteome</keyword>